<dbReference type="Proteomes" id="UP001159075">
    <property type="component" value="Unassembled WGS sequence"/>
</dbReference>
<name>A0ABT6UIV1_9GAMM</name>
<feature type="non-terminal residue" evidence="1">
    <location>
        <position position="1"/>
    </location>
</feature>
<dbReference type="EMBL" id="JAOTLW010000076">
    <property type="protein sequence ID" value="MDI5834395.1"/>
    <property type="molecule type" value="Genomic_DNA"/>
</dbReference>
<organism evidence="1 2">
    <name type="scientific">Shewanella xiamenensis</name>
    <dbReference type="NCBI Taxonomy" id="332186"/>
    <lineage>
        <taxon>Bacteria</taxon>
        <taxon>Pseudomonadati</taxon>
        <taxon>Pseudomonadota</taxon>
        <taxon>Gammaproteobacteria</taxon>
        <taxon>Alteromonadales</taxon>
        <taxon>Shewanellaceae</taxon>
        <taxon>Shewanella</taxon>
    </lineage>
</organism>
<comment type="caution">
    <text evidence="1">The sequence shown here is derived from an EMBL/GenBank/DDBJ whole genome shotgun (WGS) entry which is preliminary data.</text>
</comment>
<reference evidence="1 2" key="1">
    <citation type="submission" date="2022-09" db="EMBL/GenBank/DDBJ databases">
        <title>The outer-membrane cytochrome OmcA is essential for infection of Shewanella oneidensis by a zebrafish-associated bacteriophage.</title>
        <authorList>
            <person name="Grenfell A.W."/>
            <person name="Intile P."/>
            <person name="Mcfarlane J."/>
            <person name="Leung D."/>
            <person name="Abdalla K."/>
            <person name="Wold M."/>
            <person name="Kees E."/>
            <person name="Gralnick J."/>
        </authorList>
    </citation>
    <scope>NUCLEOTIDE SEQUENCE [LARGE SCALE GENOMIC DNA]</scope>
    <source>
        <strain evidence="1 2">NF-5</strain>
    </source>
</reference>
<evidence type="ECO:0008006" key="3">
    <source>
        <dbReference type="Google" id="ProtNLM"/>
    </source>
</evidence>
<protein>
    <recommendedName>
        <fullName evidence="3">Transposase</fullName>
    </recommendedName>
</protein>
<sequence>REPDLNRRPSGYEPDELPCCSIPRPINAADNCFNSVILELVVVAGFEPTTFAVVYKELSPTSCFFL</sequence>
<proteinExistence type="predicted"/>
<gene>
    <name evidence="1" type="ORF">ODY93_22785</name>
</gene>
<accession>A0ABT6UIV1</accession>
<keyword evidence="2" id="KW-1185">Reference proteome</keyword>
<dbReference type="RefSeq" id="WP_282680106.1">
    <property type="nucleotide sequence ID" value="NZ_JAOTLW010000076.1"/>
</dbReference>
<evidence type="ECO:0000313" key="2">
    <source>
        <dbReference type="Proteomes" id="UP001159075"/>
    </source>
</evidence>
<evidence type="ECO:0000313" key="1">
    <source>
        <dbReference type="EMBL" id="MDI5834395.1"/>
    </source>
</evidence>